<dbReference type="InterPro" id="IPR001296">
    <property type="entry name" value="Glyco_trans_1"/>
</dbReference>
<dbReference type="PANTHER" id="PTHR46401:SF2">
    <property type="entry name" value="GLYCOSYLTRANSFERASE WBBK-RELATED"/>
    <property type="match status" value="1"/>
</dbReference>
<keyword evidence="4" id="KW-1185">Reference proteome</keyword>
<feature type="domain" description="Glycosyl transferase family 1" evidence="2">
    <location>
        <begin position="166"/>
        <end position="306"/>
    </location>
</feature>
<reference evidence="3 4" key="1">
    <citation type="submission" date="2021-06" db="EMBL/GenBank/DDBJ databases">
        <authorList>
            <person name="Sun Q."/>
            <person name="Li D."/>
        </authorList>
    </citation>
    <scope>NUCLEOTIDE SEQUENCE [LARGE SCALE GENOMIC DNA]</scope>
    <source>
        <strain evidence="3 4">MSJ-11</strain>
    </source>
</reference>
<dbReference type="Proteomes" id="UP000726170">
    <property type="component" value="Unassembled WGS sequence"/>
</dbReference>
<gene>
    <name evidence="3" type="ORF">KQI86_14245</name>
</gene>
<dbReference type="Pfam" id="PF00534">
    <property type="entry name" value="Glycos_transf_1"/>
    <property type="match status" value="1"/>
</dbReference>
<evidence type="ECO:0000259" key="2">
    <source>
        <dbReference type="Pfam" id="PF00534"/>
    </source>
</evidence>
<evidence type="ECO:0000313" key="4">
    <source>
        <dbReference type="Proteomes" id="UP000726170"/>
    </source>
</evidence>
<name>A0ABS6EJS5_9CLOT</name>
<sequence>MRILYCIRNDYLRNFAGDSMQVLKSAEHLRKIGAHVDINNGHIEDYSSYDLIHLFNLTRTGETYKYYKLGKYYKKTIVLSPMYWDLTKYYSYIKDIDSIKMWEKCSHYKLEILKGCKIIYPNSKTEGNIIKEEFGKNIKYEAIYDGVEVEDDQVPLYNFKDRYNLDNYVLCVGRICKMKNQLTLSKICNDLNIPLVLIGTIDDKDYFNECIKYKNTIYLGFMDSYNIYNAYRFAKLHISPSFMEIPGISSLEAAASGCNILTTKEGSAYEYFGEGATYCDPFQEASIAEGIIKGINKKKNDDFKNYILENYNWSKCIQKLYESYLAILQ</sequence>
<keyword evidence="1" id="KW-0808">Transferase</keyword>
<accession>A0ABS6EJS5</accession>
<dbReference type="RefSeq" id="WP_216440021.1">
    <property type="nucleotide sequence ID" value="NZ_JAHLQF010000003.1"/>
</dbReference>
<organism evidence="3 4">
    <name type="scientific">Clostridium mobile</name>
    <dbReference type="NCBI Taxonomy" id="2841512"/>
    <lineage>
        <taxon>Bacteria</taxon>
        <taxon>Bacillati</taxon>
        <taxon>Bacillota</taxon>
        <taxon>Clostridia</taxon>
        <taxon>Eubacteriales</taxon>
        <taxon>Clostridiaceae</taxon>
        <taxon>Clostridium</taxon>
    </lineage>
</organism>
<evidence type="ECO:0000256" key="1">
    <source>
        <dbReference type="ARBA" id="ARBA00022679"/>
    </source>
</evidence>
<proteinExistence type="predicted"/>
<protein>
    <submittedName>
        <fullName evidence="3">Glycosyltransferase</fullName>
    </submittedName>
</protein>
<dbReference type="EMBL" id="JAHLQF010000003">
    <property type="protein sequence ID" value="MBU5485478.1"/>
    <property type="molecule type" value="Genomic_DNA"/>
</dbReference>
<evidence type="ECO:0000313" key="3">
    <source>
        <dbReference type="EMBL" id="MBU5485478.1"/>
    </source>
</evidence>
<dbReference type="PANTHER" id="PTHR46401">
    <property type="entry name" value="GLYCOSYLTRANSFERASE WBBK-RELATED"/>
    <property type="match status" value="1"/>
</dbReference>
<comment type="caution">
    <text evidence="3">The sequence shown here is derived from an EMBL/GenBank/DDBJ whole genome shotgun (WGS) entry which is preliminary data.</text>
</comment>